<reference evidence="12" key="1">
    <citation type="submission" date="2021-02" db="EMBL/GenBank/DDBJ databases">
        <authorList>
            <person name="Dougan E. K."/>
            <person name="Rhodes N."/>
            <person name="Thang M."/>
            <person name="Chan C."/>
        </authorList>
    </citation>
    <scope>NUCLEOTIDE SEQUENCE</scope>
</reference>
<feature type="domain" description="Rieske" evidence="11">
    <location>
        <begin position="182"/>
        <end position="263"/>
    </location>
</feature>
<comment type="caution">
    <text evidence="12">The sequence shown here is derived from an EMBL/GenBank/DDBJ whole genome shotgun (WGS) entry which is preliminary data.</text>
</comment>
<dbReference type="InterPro" id="IPR017941">
    <property type="entry name" value="Rieske_2Fe-2S"/>
</dbReference>
<dbReference type="GO" id="GO:0046872">
    <property type="term" value="F:metal ion binding"/>
    <property type="evidence" value="ECO:0007669"/>
    <property type="project" value="UniProtKB-KW"/>
</dbReference>
<proteinExistence type="predicted"/>
<feature type="region of interest" description="Disordered" evidence="10">
    <location>
        <begin position="57"/>
        <end position="76"/>
    </location>
</feature>
<dbReference type="InterPro" id="IPR050584">
    <property type="entry name" value="Cholesterol_7-desaturase"/>
</dbReference>
<evidence type="ECO:0000256" key="7">
    <source>
        <dbReference type="ARBA" id="ARBA00023004"/>
    </source>
</evidence>
<keyword evidence="9" id="KW-0472">Membrane</keyword>
<feature type="compositionally biased region" description="Basic and acidic residues" evidence="10">
    <location>
        <begin position="12"/>
        <end position="22"/>
    </location>
</feature>
<sequence>AMDAMEAALEGQQKKDEAKESDELATEDTTRLAGSLGTQVEVPKDAVKPERRTLMSFFPRPRLEGSLGSQKEAPGEVDQLKADVAEMRKQLQISGETRMKESQEFQTVVEEQKKTQVVLKKALKVLKDFYSTSMVQAQPQKPPEQEEPDLGVPEVKQPEQGEPDFKAQLVPITWDYSWRKQWYPIAFPSVTDRSRPHRVELFGEAIALWWDPVGKAWRAVLDACPHRLAPLSEGRVDEVGRIECPYHGWAFEGRRPRWEVQSC</sequence>
<evidence type="ECO:0000256" key="9">
    <source>
        <dbReference type="ARBA" id="ARBA00023136"/>
    </source>
</evidence>
<organism evidence="12 13">
    <name type="scientific">Polarella glacialis</name>
    <name type="common">Dinoflagellate</name>
    <dbReference type="NCBI Taxonomy" id="89957"/>
    <lineage>
        <taxon>Eukaryota</taxon>
        <taxon>Sar</taxon>
        <taxon>Alveolata</taxon>
        <taxon>Dinophyceae</taxon>
        <taxon>Suessiales</taxon>
        <taxon>Suessiaceae</taxon>
        <taxon>Polarella</taxon>
    </lineage>
</organism>
<keyword evidence="6" id="KW-0560">Oxidoreductase</keyword>
<comment type="subcellular location">
    <subcellularLocation>
        <location evidence="1">Membrane</location>
    </subcellularLocation>
</comment>
<evidence type="ECO:0000256" key="8">
    <source>
        <dbReference type="ARBA" id="ARBA00023014"/>
    </source>
</evidence>
<keyword evidence="8" id="KW-0411">Iron-sulfur</keyword>
<evidence type="ECO:0000256" key="1">
    <source>
        <dbReference type="ARBA" id="ARBA00004370"/>
    </source>
</evidence>
<feature type="region of interest" description="Disordered" evidence="10">
    <location>
        <begin position="134"/>
        <end position="161"/>
    </location>
</feature>
<evidence type="ECO:0000313" key="12">
    <source>
        <dbReference type="EMBL" id="CAE8695391.1"/>
    </source>
</evidence>
<feature type="non-terminal residue" evidence="12">
    <location>
        <position position="1"/>
    </location>
</feature>
<keyword evidence="2" id="KW-0812">Transmembrane</keyword>
<accession>A0A813K2J8</accession>
<dbReference type="AlphaFoldDB" id="A0A813K2J8"/>
<dbReference type="PANTHER" id="PTHR21266:SF32">
    <property type="entry name" value="CHOLESTEROL 7-DESATURASE NVD"/>
    <property type="match status" value="1"/>
</dbReference>
<dbReference type="Pfam" id="PF00355">
    <property type="entry name" value="Rieske"/>
    <property type="match status" value="1"/>
</dbReference>
<name>A0A813K2J8_POLGL</name>
<evidence type="ECO:0000256" key="3">
    <source>
        <dbReference type="ARBA" id="ARBA00022714"/>
    </source>
</evidence>
<evidence type="ECO:0000256" key="6">
    <source>
        <dbReference type="ARBA" id="ARBA00023002"/>
    </source>
</evidence>
<feature type="region of interest" description="Disordered" evidence="10">
    <location>
        <begin position="1"/>
        <end position="38"/>
    </location>
</feature>
<evidence type="ECO:0000259" key="11">
    <source>
        <dbReference type="PROSITE" id="PS51296"/>
    </source>
</evidence>
<dbReference type="GO" id="GO:0005737">
    <property type="term" value="C:cytoplasm"/>
    <property type="evidence" value="ECO:0007669"/>
    <property type="project" value="TreeGrafter"/>
</dbReference>
<dbReference type="GO" id="GO:0016020">
    <property type="term" value="C:membrane"/>
    <property type="evidence" value="ECO:0007669"/>
    <property type="project" value="UniProtKB-SubCell"/>
</dbReference>
<dbReference type="Gene3D" id="2.102.10.10">
    <property type="entry name" value="Rieske [2Fe-2S] iron-sulphur domain"/>
    <property type="match status" value="1"/>
</dbReference>
<evidence type="ECO:0000256" key="4">
    <source>
        <dbReference type="ARBA" id="ARBA00022723"/>
    </source>
</evidence>
<dbReference type="Proteomes" id="UP000626109">
    <property type="component" value="Unassembled WGS sequence"/>
</dbReference>
<keyword evidence="5" id="KW-1133">Transmembrane helix</keyword>
<dbReference type="EMBL" id="CAJNNW010028256">
    <property type="protein sequence ID" value="CAE8695391.1"/>
    <property type="molecule type" value="Genomic_DNA"/>
</dbReference>
<dbReference type="PROSITE" id="PS51296">
    <property type="entry name" value="RIESKE"/>
    <property type="match status" value="1"/>
</dbReference>
<dbReference type="GO" id="GO:0051537">
    <property type="term" value="F:2 iron, 2 sulfur cluster binding"/>
    <property type="evidence" value="ECO:0007669"/>
    <property type="project" value="UniProtKB-KW"/>
</dbReference>
<dbReference type="PANTHER" id="PTHR21266">
    <property type="entry name" value="IRON-SULFUR DOMAIN CONTAINING PROTEIN"/>
    <property type="match status" value="1"/>
</dbReference>
<evidence type="ECO:0000256" key="5">
    <source>
        <dbReference type="ARBA" id="ARBA00022989"/>
    </source>
</evidence>
<protein>
    <recommendedName>
        <fullName evidence="11">Rieske domain-containing protein</fullName>
    </recommendedName>
</protein>
<keyword evidence="7" id="KW-0408">Iron</keyword>
<keyword evidence="4" id="KW-0479">Metal-binding</keyword>
<evidence type="ECO:0000256" key="2">
    <source>
        <dbReference type="ARBA" id="ARBA00022692"/>
    </source>
</evidence>
<evidence type="ECO:0000313" key="13">
    <source>
        <dbReference type="Proteomes" id="UP000626109"/>
    </source>
</evidence>
<keyword evidence="3" id="KW-0001">2Fe-2S</keyword>
<dbReference type="InterPro" id="IPR036922">
    <property type="entry name" value="Rieske_2Fe-2S_sf"/>
</dbReference>
<gene>
    <name evidence="12" type="ORF">PGLA2088_LOCUS29311</name>
</gene>
<dbReference type="SUPFAM" id="SSF50022">
    <property type="entry name" value="ISP domain"/>
    <property type="match status" value="1"/>
</dbReference>
<evidence type="ECO:0000256" key="10">
    <source>
        <dbReference type="SAM" id="MobiDB-lite"/>
    </source>
</evidence>
<dbReference type="GO" id="GO:0016491">
    <property type="term" value="F:oxidoreductase activity"/>
    <property type="evidence" value="ECO:0007669"/>
    <property type="project" value="UniProtKB-KW"/>
</dbReference>